<dbReference type="EMBL" id="AZHW01001379">
    <property type="protein sequence ID" value="ETW92775.1"/>
    <property type="molecule type" value="Genomic_DNA"/>
</dbReference>
<protein>
    <submittedName>
        <fullName evidence="2">Uncharacterized protein</fullName>
    </submittedName>
</protein>
<gene>
    <name evidence="2" type="ORF">ETSY1_42215</name>
</gene>
<feature type="compositionally biased region" description="Basic and acidic residues" evidence="1">
    <location>
        <begin position="1"/>
        <end position="14"/>
    </location>
</feature>
<dbReference type="AlphaFoldDB" id="W4L539"/>
<evidence type="ECO:0000313" key="3">
    <source>
        <dbReference type="Proteomes" id="UP000019141"/>
    </source>
</evidence>
<sequence>MIKRNEADRSEIEGHLQAYRQQVEAEPDRL</sequence>
<accession>W4L539</accession>
<evidence type="ECO:0000256" key="1">
    <source>
        <dbReference type="SAM" id="MobiDB-lite"/>
    </source>
</evidence>
<dbReference type="Proteomes" id="UP000019141">
    <property type="component" value="Unassembled WGS sequence"/>
</dbReference>
<evidence type="ECO:0000313" key="2">
    <source>
        <dbReference type="EMBL" id="ETW92775.1"/>
    </source>
</evidence>
<name>W4L539_ENTF1</name>
<comment type="caution">
    <text evidence="2">The sequence shown here is derived from an EMBL/GenBank/DDBJ whole genome shotgun (WGS) entry which is preliminary data.</text>
</comment>
<proteinExistence type="predicted"/>
<reference evidence="2 3" key="1">
    <citation type="journal article" date="2014" name="Nature">
        <title>An environmental bacterial taxon with a large and distinct metabolic repertoire.</title>
        <authorList>
            <person name="Wilson M.C."/>
            <person name="Mori T."/>
            <person name="Ruckert C."/>
            <person name="Uria A.R."/>
            <person name="Helf M.J."/>
            <person name="Takada K."/>
            <person name="Gernert C."/>
            <person name="Steffens U.A."/>
            <person name="Heycke N."/>
            <person name="Schmitt S."/>
            <person name="Rinke C."/>
            <person name="Helfrich E.J."/>
            <person name="Brachmann A.O."/>
            <person name="Gurgui C."/>
            <person name="Wakimoto T."/>
            <person name="Kracht M."/>
            <person name="Crusemann M."/>
            <person name="Hentschel U."/>
            <person name="Abe I."/>
            <person name="Matsunaga S."/>
            <person name="Kalinowski J."/>
            <person name="Takeyama H."/>
            <person name="Piel J."/>
        </authorList>
    </citation>
    <scope>NUCLEOTIDE SEQUENCE [LARGE SCALE GENOMIC DNA]</scope>
    <source>
        <strain evidence="3">TSY1</strain>
    </source>
</reference>
<organism evidence="2 3">
    <name type="scientific">Entotheonella factor</name>
    <dbReference type="NCBI Taxonomy" id="1429438"/>
    <lineage>
        <taxon>Bacteria</taxon>
        <taxon>Pseudomonadati</taxon>
        <taxon>Nitrospinota/Tectimicrobiota group</taxon>
        <taxon>Candidatus Tectimicrobiota</taxon>
        <taxon>Candidatus Entotheonellia</taxon>
        <taxon>Candidatus Entotheonellales</taxon>
        <taxon>Candidatus Entotheonellaceae</taxon>
        <taxon>Candidatus Entotheonella</taxon>
    </lineage>
</organism>
<keyword evidence="3" id="KW-1185">Reference proteome</keyword>
<feature type="region of interest" description="Disordered" evidence="1">
    <location>
        <begin position="1"/>
        <end position="30"/>
    </location>
</feature>
<dbReference type="HOGENOM" id="CLU_3402690_0_0_7"/>